<proteinExistence type="predicted"/>
<accession>A0ABR7BSH1</accession>
<comment type="caution">
    <text evidence="1">The sequence shown here is derived from an EMBL/GenBank/DDBJ whole genome shotgun (WGS) entry which is preliminary data.</text>
</comment>
<name>A0ABR7BSH1_9ACTN</name>
<reference evidence="1 2" key="1">
    <citation type="submission" date="2020-08" db="EMBL/GenBank/DDBJ databases">
        <title>Genome public.</title>
        <authorList>
            <person name="Liu C."/>
            <person name="Sun Q."/>
        </authorList>
    </citation>
    <scope>NUCLEOTIDE SEQUENCE [LARGE SCALE GENOMIC DNA]</scope>
    <source>
        <strain evidence="1 2">NSJ-70</strain>
    </source>
</reference>
<dbReference type="RefSeq" id="WP_186938894.1">
    <property type="nucleotide sequence ID" value="NZ_JACOOA010000004.1"/>
</dbReference>
<gene>
    <name evidence="1" type="ORF">H8S61_10040</name>
</gene>
<evidence type="ECO:0000313" key="2">
    <source>
        <dbReference type="Proteomes" id="UP000622448"/>
    </source>
</evidence>
<sequence length="216" mass="23317">MTRARTRMPLLSDTSGASIVIALVFFLICGIIGSVVVTAASVQAKAAQTHIDLQQDEYTMQSAAELVAQQLGGDDLTWNQRSVTVKVVTAGTKVTANVDGVTSVLGQSFWTQKQANTILEKRANKETYVVGGSDTNRLQIKPSDEWNFKTVYGKITIDADLNMKVDLSLDPSLSADSKYNMTVLIQCTPTFNASGQLVEFTYGDNTSIVKTQGGQP</sequence>
<dbReference type="EMBL" id="JACOOA010000004">
    <property type="protein sequence ID" value="MBC5584533.1"/>
    <property type="molecule type" value="Genomic_DNA"/>
</dbReference>
<evidence type="ECO:0000313" key="1">
    <source>
        <dbReference type="EMBL" id="MBC5584533.1"/>
    </source>
</evidence>
<protein>
    <submittedName>
        <fullName evidence="1">Uncharacterized protein</fullName>
    </submittedName>
</protein>
<keyword evidence="2" id="KW-1185">Reference proteome</keyword>
<organism evidence="1 2">
    <name type="scientific">Eggerthella hominis</name>
    <dbReference type="NCBI Taxonomy" id="2763043"/>
    <lineage>
        <taxon>Bacteria</taxon>
        <taxon>Bacillati</taxon>
        <taxon>Actinomycetota</taxon>
        <taxon>Coriobacteriia</taxon>
        <taxon>Eggerthellales</taxon>
        <taxon>Eggerthellaceae</taxon>
        <taxon>Eggerthella</taxon>
    </lineage>
</organism>
<dbReference type="Proteomes" id="UP000622448">
    <property type="component" value="Unassembled WGS sequence"/>
</dbReference>